<name>A0A1X0RA35_RHIZD</name>
<gene>
    <name evidence="3" type="ORF">BCV72DRAFT_334113</name>
</gene>
<feature type="region of interest" description="Disordered" evidence="1">
    <location>
        <begin position="1"/>
        <end position="39"/>
    </location>
</feature>
<dbReference type="InterPro" id="IPR011598">
    <property type="entry name" value="bHLH_dom"/>
</dbReference>
<evidence type="ECO:0000256" key="1">
    <source>
        <dbReference type="SAM" id="MobiDB-lite"/>
    </source>
</evidence>
<dbReference type="InterPro" id="IPR036638">
    <property type="entry name" value="HLH_DNA-bd_sf"/>
</dbReference>
<dbReference type="Gene3D" id="4.10.280.10">
    <property type="entry name" value="Helix-loop-helix DNA-binding domain"/>
    <property type="match status" value="1"/>
</dbReference>
<reference evidence="3" key="1">
    <citation type="journal article" date="2016" name="Proc. Natl. Acad. Sci. U.S.A.">
        <title>Lipid metabolic changes in an early divergent fungus govern the establishment of a mutualistic symbiosis with endobacteria.</title>
        <authorList>
            <person name="Lastovetsky O.A."/>
            <person name="Gaspar M.L."/>
            <person name="Mondo S.J."/>
            <person name="LaButti K.M."/>
            <person name="Sandor L."/>
            <person name="Grigoriev I.V."/>
            <person name="Henry S.A."/>
            <person name="Pawlowska T.E."/>
        </authorList>
    </citation>
    <scope>NUCLEOTIDE SEQUENCE [LARGE SCALE GENOMIC DNA]</scope>
    <source>
        <strain evidence="3">ATCC 52814</strain>
    </source>
</reference>
<feature type="compositionally biased region" description="Low complexity" evidence="1">
    <location>
        <begin position="215"/>
        <end position="225"/>
    </location>
</feature>
<dbReference type="GO" id="GO:0046983">
    <property type="term" value="F:protein dimerization activity"/>
    <property type="evidence" value="ECO:0007669"/>
    <property type="project" value="InterPro"/>
</dbReference>
<dbReference type="PANTHER" id="PTHR46266:SF4">
    <property type="entry name" value="TRANSCRIPTION FACTOR TT8"/>
    <property type="match status" value="1"/>
</dbReference>
<feature type="compositionally biased region" description="Acidic residues" evidence="1">
    <location>
        <begin position="234"/>
        <end position="247"/>
    </location>
</feature>
<dbReference type="PANTHER" id="PTHR46266">
    <property type="entry name" value="TRANSCRIPTION FACTOR TT8"/>
    <property type="match status" value="1"/>
</dbReference>
<dbReference type="Pfam" id="PF00010">
    <property type="entry name" value="HLH"/>
    <property type="match status" value="1"/>
</dbReference>
<dbReference type="SMART" id="SM00353">
    <property type="entry name" value="HLH"/>
    <property type="match status" value="1"/>
</dbReference>
<dbReference type="Proteomes" id="UP000242414">
    <property type="component" value="Unassembled WGS sequence"/>
</dbReference>
<dbReference type="SUPFAM" id="SSF47459">
    <property type="entry name" value="HLH, helix-loop-helix DNA-binding domain"/>
    <property type="match status" value="1"/>
</dbReference>
<feature type="compositionally biased region" description="Basic and acidic residues" evidence="1">
    <location>
        <begin position="132"/>
        <end position="149"/>
    </location>
</feature>
<sequence length="307" mass="34321">MAPAPKKRKRSMIETNKATTTTGTAPTSNPPSTPTTTVALPPPMVPYHFIPYPVYHPPPHPYYLPIHPPISPRQSPTLTSSTSSSNQPRILPKTPNSNAATSPAAAFYTYHPYQISPQLHPGRHNSISSTTADEREQARKISHSAIERRRRERINDKIAQLKQLIPSCADRHNLHKMTVLQSAIDYIVYLRKVVQDLGKDPDQLPPKIKSKEPEQQQQQEQSTEQLPPPQIGHEEEEDDEEEDDEESWSTPCSPTKKQPSVLPTPPSTGLKPMDLLTNHKKTQELPSPPSSSSSTAERNMNLENLLC</sequence>
<feature type="compositionally biased region" description="Polar residues" evidence="1">
    <location>
        <begin position="295"/>
        <end position="307"/>
    </location>
</feature>
<dbReference type="OrthoDB" id="2289809at2759"/>
<feature type="compositionally biased region" description="Low complexity" evidence="1">
    <location>
        <begin position="15"/>
        <end position="27"/>
    </location>
</feature>
<feature type="region of interest" description="Disordered" evidence="1">
    <location>
        <begin position="200"/>
        <end position="307"/>
    </location>
</feature>
<feature type="compositionally biased region" description="Basic residues" evidence="1">
    <location>
        <begin position="1"/>
        <end position="10"/>
    </location>
</feature>
<protein>
    <recommendedName>
        <fullName evidence="2">BHLH domain-containing protein</fullName>
    </recommendedName>
</protein>
<dbReference type="VEuPathDB" id="FungiDB:BCV72DRAFT_334113"/>
<feature type="region of interest" description="Disordered" evidence="1">
    <location>
        <begin position="115"/>
        <end position="149"/>
    </location>
</feature>
<dbReference type="CDD" id="cd00083">
    <property type="entry name" value="bHLH_SF"/>
    <property type="match status" value="1"/>
</dbReference>
<feature type="compositionally biased region" description="Polar residues" evidence="1">
    <location>
        <begin position="248"/>
        <end position="258"/>
    </location>
</feature>
<evidence type="ECO:0000313" key="3">
    <source>
        <dbReference type="EMBL" id="ORE08930.1"/>
    </source>
</evidence>
<feature type="region of interest" description="Disordered" evidence="1">
    <location>
        <begin position="73"/>
        <end position="99"/>
    </location>
</feature>
<dbReference type="EMBL" id="KV921882">
    <property type="protein sequence ID" value="ORE08930.1"/>
    <property type="molecule type" value="Genomic_DNA"/>
</dbReference>
<proteinExistence type="predicted"/>
<dbReference type="PROSITE" id="PS50888">
    <property type="entry name" value="BHLH"/>
    <property type="match status" value="1"/>
</dbReference>
<organism evidence="3">
    <name type="scientific">Rhizopus microsporus var. microsporus</name>
    <dbReference type="NCBI Taxonomy" id="86635"/>
    <lineage>
        <taxon>Eukaryota</taxon>
        <taxon>Fungi</taxon>
        <taxon>Fungi incertae sedis</taxon>
        <taxon>Mucoromycota</taxon>
        <taxon>Mucoromycotina</taxon>
        <taxon>Mucoromycetes</taxon>
        <taxon>Mucorales</taxon>
        <taxon>Mucorineae</taxon>
        <taxon>Rhizopodaceae</taxon>
        <taxon>Rhizopus</taxon>
    </lineage>
</organism>
<dbReference type="AlphaFoldDB" id="A0A1X0RA35"/>
<feature type="domain" description="BHLH" evidence="2">
    <location>
        <begin position="138"/>
        <end position="190"/>
    </location>
</feature>
<accession>A0A1X0RA35</accession>
<evidence type="ECO:0000259" key="2">
    <source>
        <dbReference type="PROSITE" id="PS50888"/>
    </source>
</evidence>